<evidence type="ECO:0000256" key="4">
    <source>
        <dbReference type="ARBA" id="ARBA00022692"/>
    </source>
</evidence>
<dbReference type="Gene3D" id="3.30.450.20">
    <property type="entry name" value="PAS domain"/>
    <property type="match status" value="1"/>
</dbReference>
<dbReference type="PROSITE" id="PS51257">
    <property type="entry name" value="PROKAR_LIPOPROTEIN"/>
    <property type="match status" value="1"/>
</dbReference>
<dbReference type="CDD" id="cd12913">
    <property type="entry name" value="PDC1_MCP_like"/>
    <property type="match status" value="1"/>
</dbReference>
<dbReference type="PROSITE" id="PS50259">
    <property type="entry name" value="G_PROTEIN_RECEP_F3_4"/>
    <property type="match status" value="1"/>
</dbReference>
<comment type="subcellular location">
    <subcellularLocation>
        <location evidence="1">Cell projection</location>
        <location evidence="1">Neuron projection</location>
    </subcellularLocation>
    <subcellularLocation>
        <location evidence="16">Postsynaptic cell membrane</location>
        <topology evidence="16">Multi-pass membrane protein</topology>
    </subcellularLocation>
</comment>
<keyword evidence="13" id="KW-0807">Transducer</keyword>
<dbReference type="Pfam" id="PF22572">
    <property type="entry name" value="GPR158_179_EC"/>
    <property type="match status" value="1"/>
</dbReference>
<evidence type="ECO:0000256" key="2">
    <source>
        <dbReference type="ARBA" id="ARBA00007242"/>
    </source>
</evidence>
<accession>A0A9W3AYC0</accession>
<dbReference type="PRINTS" id="PR00248">
    <property type="entry name" value="GPCRMGR"/>
</dbReference>
<name>A0A9W3AYC0_BIOGL</name>
<feature type="transmembrane region" description="Helical" evidence="17">
    <location>
        <begin position="572"/>
        <end position="589"/>
    </location>
</feature>
<feature type="transmembrane region" description="Helical" evidence="17">
    <location>
        <begin position="620"/>
        <end position="639"/>
    </location>
</feature>
<keyword evidence="6 17" id="KW-1133">Transmembrane helix</keyword>
<evidence type="ECO:0000256" key="7">
    <source>
        <dbReference type="ARBA" id="ARBA00023018"/>
    </source>
</evidence>
<evidence type="ECO:0000256" key="15">
    <source>
        <dbReference type="ARBA" id="ARBA00023273"/>
    </source>
</evidence>
<dbReference type="GO" id="GO:0045211">
    <property type="term" value="C:postsynaptic membrane"/>
    <property type="evidence" value="ECO:0007669"/>
    <property type="project" value="UniProtKB-SubCell"/>
</dbReference>
<evidence type="ECO:0000256" key="12">
    <source>
        <dbReference type="ARBA" id="ARBA00023180"/>
    </source>
</evidence>
<dbReference type="InterPro" id="IPR043458">
    <property type="entry name" value="GPR158/179"/>
</dbReference>
<keyword evidence="7" id="KW-0770">Synapse</keyword>
<gene>
    <name evidence="20" type="primary">LOC106052307</name>
</gene>
<evidence type="ECO:0000256" key="10">
    <source>
        <dbReference type="ARBA" id="ARBA00023157"/>
    </source>
</evidence>
<feature type="domain" description="G-protein coupled receptors family 3 profile" evidence="18">
    <location>
        <begin position="463"/>
        <end position="727"/>
    </location>
</feature>
<dbReference type="GO" id="GO:0004930">
    <property type="term" value="F:G protein-coupled receptor activity"/>
    <property type="evidence" value="ECO:0007669"/>
    <property type="project" value="UniProtKB-KW"/>
</dbReference>
<dbReference type="RefSeq" id="XP_055892230.1">
    <property type="nucleotide sequence ID" value="XM_056036255.1"/>
</dbReference>
<dbReference type="CDD" id="cd15293">
    <property type="entry name" value="7tmC_GPR158-like"/>
    <property type="match status" value="1"/>
</dbReference>
<dbReference type="GO" id="GO:0043005">
    <property type="term" value="C:neuron projection"/>
    <property type="evidence" value="ECO:0007669"/>
    <property type="project" value="UniProtKB-SubCell"/>
</dbReference>
<feature type="transmembrane region" description="Helical" evidence="17">
    <location>
        <begin position="532"/>
        <end position="551"/>
    </location>
</feature>
<keyword evidence="15" id="KW-0966">Cell projection</keyword>
<feature type="transmembrane region" description="Helical" evidence="17">
    <location>
        <begin position="684"/>
        <end position="704"/>
    </location>
</feature>
<dbReference type="PANTHER" id="PTHR32546:SF29">
    <property type="entry name" value="G-PROTEIN COUPLED RECEPTORS FAMILY 3 PROFILE DOMAIN-CONTAINING PROTEIN"/>
    <property type="match status" value="1"/>
</dbReference>
<feature type="transmembrane region" description="Helical" evidence="17">
    <location>
        <begin position="500"/>
        <end position="520"/>
    </location>
</feature>
<keyword evidence="8" id="KW-0297">G-protein coupled receptor</keyword>
<keyword evidence="11 20" id="KW-0675">Receptor</keyword>
<evidence type="ECO:0000256" key="9">
    <source>
        <dbReference type="ARBA" id="ARBA00023136"/>
    </source>
</evidence>
<dbReference type="OrthoDB" id="2129233at2759"/>
<dbReference type="Pfam" id="PF00003">
    <property type="entry name" value="7tm_3"/>
    <property type="match status" value="1"/>
</dbReference>
<proteinExistence type="inferred from homology"/>
<keyword evidence="5" id="KW-0732">Signal</keyword>
<evidence type="ECO:0000313" key="19">
    <source>
        <dbReference type="Proteomes" id="UP001165740"/>
    </source>
</evidence>
<evidence type="ECO:0000256" key="3">
    <source>
        <dbReference type="ARBA" id="ARBA00022475"/>
    </source>
</evidence>
<keyword evidence="3" id="KW-1003">Cell membrane</keyword>
<feature type="transmembrane region" description="Helical" evidence="17">
    <location>
        <begin position="651"/>
        <end position="672"/>
    </location>
</feature>
<keyword evidence="12" id="KW-0325">Glycoprotein</keyword>
<protein>
    <submittedName>
        <fullName evidence="20">Probable G-protein coupled receptor 158</fullName>
    </submittedName>
</protein>
<evidence type="ECO:0000256" key="6">
    <source>
        <dbReference type="ARBA" id="ARBA00022989"/>
    </source>
</evidence>
<evidence type="ECO:0000256" key="13">
    <source>
        <dbReference type="ARBA" id="ARBA00023224"/>
    </source>
</evidence>
<dbReference type="InterPro" id="IPR000337">
    <property type="entry name" value="GPCR_3"/>
</dbReference>
<comment type="similarity">
    <text evidence="2">Belongs to the G-protein coupled receptor 3 family.</text>
</comment>
<dbReference type="AlphaFoldDB" id="A0A9W3AYC0"/>
<dbReference type="GeneID" id="106052307"/>
<evidence type="ECO:0000259" key="18">
    <source>
        <dbReference type="PROSITE" id="PS50259"/>
    </source>
</evidence>
<evidence type="ECO:0000313" key="20">
    <source>
        <dbReference type="RefSeq" id="XP_055892230.1"/>
    </source>
</evidence>
<evidence type="ECO:0000256" key="11">
    <source>
        <dbReference type="ARBA" id="ARBA00023170"/>
    </source>
</evidence>
<reference evidence="20" key="1">
    <citation type="submission" date="2025-08" db="UniProtKB">
        <authorList>
            <consortium name="RefSeq"/>
        </authorList>
    </citation>
    <scope>IDENTIFICATION</scope>
</reference>
<keyword evidence="14" id="KW-0628">Postsynaptic cell membrane</keyword>
<dbReference type="OMA" id="MIFLQDP"/>
<evidence type="ECO:0000256" key="5">
    <source>
        <dbReference type="ARBA" id="ARBA00022729"/>
    </source>
</evidence>
<keyword evidence="19" id="KW-1185">Reference proteome</keyword>
<evidence type="ECO:0000256" key="1">
    <source>
        <dbReference type="ARBA" id="ARBA00004487"/>
    </source>
</evidence>
<dbReference type="InterPro" id="IPR017978">
    <property type="entry name" value="GPCR_3_C"/>
</dbReference>
<evidence type="ECO:0000256" key="14">
    <source>
        <dbReference type="ARBA" id="ARBA00023257"/>
    </source>
</evidence>
<keyword evidence="4 17" id="KW-0812">Transmembrane</keyword>
<keyword evidence="9 17" id="KW-0472">Membrane</keyword>
<evidence type="ECO:0000256" key="8">
    <source>
        <dbReference type="ARBA" id="ARBA00023040"/>
    </source>
</evidence>
<sequence>MTISSRTFDLAAGACVAASCIFTVVMAVSTSIVANQDDYYTDTNFTVFTYHLPEDEDINSTLEWFLGFTDMPPNGDAYNSYDVIGEGGGGDKSGDVTGGGGGDLGTKVKPLLPSSKNIHENDEKDIVELFLAQVESYDQNKAKCTPGTEHNLGSGVIKQYGLNRFKAQALVTVNRANLLTRIWKEADNGAVFSEYLFYTQVRSIVEGDPEIFAAGNCYDKYEFRDYYLFCPYSYRMEDGRINVKDLSLEYDYLGNTSMWFYSARMKAKHLENFNMTKGAVQWRYNATNLSPPEEDSTITVTYDDGHWSDPYFDCGGGNIWMMTYTVPFFGYKNGTFKFKGTSGIDIDLQKVDIDQCPGTNAAEENVFANSSKCRHQTTQCEHIPGLGFRRGSYKCVCKPGFYFPYLESSEKYFKGTDVEDENEKKRKGLPNRYDTDFQCKPCATGCEVCIDQSPCILALNWILRSILLAISGLIMSFLLVLVWFTIHYRNVKVLKAASPVLMRVVLFGAFFLYCPSIVGYFEASTVTCCMRIWFREIGFSISYGALLLKTWRISVVFRVRSAQRIKISDGDLIKRLVVIVLVFAAYLTARTVASMPKVVGGKDVSDLKAYICNADWWDHSAAIAELLFLLWGVRLCIVVRKAPSEFNESRFISWAIYNEFLLSLFLNVSMIFLRDPFPTNPDLIYLVLFIHTQLTTTVTLAFLFGSKAYLVYKYHGKSQEQQQNSTTLSRNSKYIMGPRPASMSSNTAGKNGYSNGEEDECESFLEKDIQEEFRRLYTQLELLKQRNMKLGNRHLQVKLSAMTEAAQKDEVALVETSPPMTPNINGGRRIIINLDDYHVSTEV</sequence>
<keyword evidence="10" id="KW-1015">Disulfide bond</keyword>
<feature type="transmembrane region" description="Helical" evidence="17">
    <location>
        <begin position="461"/>
        <end position="488"/>
    </location>
</feature>
<dbReference type="InterPro" id="IPR054714">
    <property type="entry name" value="GPR158_179_extracellular"/>
</dbReference>
<dbReference type="Proteomes" id="UP001165740">
    <property type="component" value="Chromosome 7"/>
</dbReference>
<dbReference type="PANTHER" id="PTHR32546">
    <property type="entry name" value="G-PROTEIN COUPLED RECEPTOR 158-RELATED"/>
    <property type="match status" value="1"/>
</dbReference>
<organism evidence="19 20">
    <name type="scientific">Biomphalaria glabrata</name>
    <name type="common">Bloodfluke planorb</name>
    <name type="synonym">Freshwater snail</name>
    <dbReference type="NCBI Taxonomy" id="6526"/>
    <lineage>
        <taxon>Eukaryota</taxon>
        <taxon>Metazoa</taxon>
        <taxon>Spiralia</taxon>
        <taxon>Lophotrochozoa</taxon>
        <taxon>Mollusca</taxon>
        <taxon>Gastropoda</taxon>
        <taxon>Heterobranchia</taxon>
        <taxon>Euthyneura</taxon>
        <taxon>Panpulmonata</taxon>
        <taxon>Hygrophila</taxon>
        <taxon>Lymnaeoidea</taxon>
        <taxon>Planorbidae</taxon>
        <taxon>Biomphalaria</taxon>
    </lineage>
</organism>
<evidence type="ECO:0000256" key="17">
    <source>
        <dbReference type="SAM" id="Phobius"/>
    </source>
</evidence>
<evidence type="ECO:0000256" key="16">
    <source>
        <dbReference type="ARBA" id="ARBA00034104"/>
    </source>
</evidence>